<name>A0ACC4CZB0_POPAL</name>
<keyword evidence="2" id="KW-1185">Reference proteome</keyword>
<organism evidence="1 2">
    <name type="scientific">Populus alba</name>
    <name type="common">White poplar</name>
    <dbReference type="NCBI Taxonomy" id="43335"/>
    <lineage>
        <taxon>Eukaryota</taxon>
        <taxon>Viridiplantae</taxon>
        <taxon>Streptophyta</taxon>
        <taxon>Embryophyta</taxon>
        <taxon>Tracheophyta</taxon>
        <taxon>Spermatophyta</taxon>
        <taxon>Magnoliopsida</taxon>
        <taxon>eudicotyledons</taxon>
        <taxon>Gunneridae</taxon>
        <taxon>Pentapetalae</taxon>
        <taxon>rosids</taxon>
        <taxon>fabids</taxon>
        <taxon>Malpighiales</taxon>
        <taxon>Salicaceae</taxon>
        <taxon>Saliceae</taxon>
        <taxon>Populus</taxon>
    </lineage>
</organism>
<protein>
    <submittedName>
        <fullName evidence="1">Uncharacterized protein</fullName>
    </submittedName>
</protein>
<dbReference type="Proteomes" id="UP000309997">
    <property type="component" value="Unassembled WGS sequence"/>
</dbReference>
<sequence length="194" mass="22019">MANSYFKQEHGLEKRRAEAARIREKYPDRFPVIVEKAERSDIPNIDKKKYLVPADLTVGQFVYVIRKRIKLSAEKAIFIFVDNVLPPTGAIMSAIYVEKKDEDGFLYVTYSGENTFGLTLEDGEYIEALVTVRCQAIQEGRPFGDGLSAVTWKNLWCIAVHAFVLWVLLMALTVVTMEYWASIVVGFCPLVKSV</sequence>
<dbReference type="EMBL" id="RCHU02000001">
    <property type="protein sequence ID" value="KAL3610080.1"/>
    <property type="molecule type" value="Genomic_DNA"/>
</dbReference>
<gene>
    <name evidence="1" type="ORF">D5086_001100</name>
</gene>
<proteinExistence type="predicted"/>
<evidence type="ECO:0000313" key="2">
    <source>
        <dbReference type="Proteomes" id="UP000309997"/>
    </source>
</evidence>
<accession>A0ACC4CZB0</accession>
<reference evidence="1 2" key="1">
    <citation type="journal article" date="2024" name="Plant Biotechnol. J.">
        <title>Genome and CRISPR/Cas9 system of a widespread forest tree (Populus alba) in the world.</title>
        <authorList>
            <person name="Liu Y.J."/>
            <person name="Jiang P.F."/>
            <person name="Han X.M."/>
            <person name="Li X.Y."/>
            <person name="Wang H.M."/>
            <person name="Wang Y.J."/>
            <person name="Wang X.X."/>
            <person name="Zeng Q.Y."/>
        </authorList>
    </citation>
    <scope>NUCLEOTIDE SEQUENCE [LARGE SCALE GENOMIC DNA]</scope>
    <source>
        <strain evidence="2">cv. PAL-ZL1</strain>
    </source>
</reference>
<evidence type="ECO:0000313" key="1">
    <source>
        <dbReference type="EMBL" id="KAL3610080.1"/>
    </source>
</evidence>
<comment type="caution">
    <text evidence="1">The sequence shown here is derived from an EMBL/GenBank/DDBJ whole genome shotgun (WGS) entry which is preliminary data.</text>
</comment>